<evidence type="ECO:0000256" key="1">
    <source>
        <dbReference type="SAM" id="MobiDB-lite"/>
    </source>
</evidence>
<dbReference type="GeneID" id="5494075"/>
<dbReference type="AlphaFoldDB" id="A7E7R6"/>
<accession>A7E7R6</accession>
<protein>
    <submittedName>
        <fullName evidence="2">Uncharacterized protein</fullName>
    </submittedName>
</protein>
<dbReference type="RefSeq" id="XP_001597150.1">
    <property type="nucleotide sequence ID" value="XM_001597100.1"/>
</dbReference>
<organism evidence="2 3">
    <name type="scientific">Sclerotinia sclerotiorum (strain ATCC 18683 / 1980 / Ss-1)</name>
    <name type="common">White mold</name>
    <name type="synonym">Whetzelinia sclerotiorum</name>
    <dbReference type="NCBI Taxonomy" id="665079"/>
    <lineage>
        <taxon>Eukaryota</taxon>
        <taxon>Fungi</taxon>
        <taxon>Dikarya</taxon>
        <taxon>Ascomycota</taxon>
        <taxon>Pezizomycotina</taxon>
        <taxon>Leotiomycetes</taxon>
        <taxon>Helotiales</taxon>
        <taxon>Sclerotiniaceae</taxon>
        <taxon>Sclerotinia</taxon>
    </lineage>
</organism>
<name>A7E7R6_SCLS1</name>
<proteinExistence type="predicted"/>
<dbReference type="EMBL" id="CH476622">
    <property type="protein sequence ID" value="EDN96418.1"/>
    <property type="molecule type" value="Genomic_DNA"/>
</dbReference>
<dbReference type="Proteomes" id="UP000001312">
    <property type="component" value="Unassembled WGS sequence"/>
</dbReference>
<keyword evidence="3" id="KW-1185">Reference proteome</keyword>
<sequence length="44" mass="5054">MRQGAWGKDQFSHVTQIINGLDRAKTGPRVQDNAEWWEPSNLSQ</sequence>
<gene>
    <name evidence="2" type="ORF">SS1G_01344</name>
</gene>
<dbReference type="HOGENOM" id="CLU_3224854_0_0_1"/>
<evidence type="ECO:0000313" key="3">
    <source>
        <dbReference type="Proteomes" id="UP000001312"/>
    </source>
</evidence>
<dbReference type="KEGG" id="ssl:SS1G_01344"/>
<feature type="region of interest" description="Disordered" evidence="1">
    <location>
        <begin position="24"/>
        <end position="44"/>
    </location>
</feature>
<evidence type="ECO:0000313" key="2">
    <source>
        <dbReference type="EMBL" id="EDN96418.1"/>
    </source>
</evidence>
<dbReference type="InParanoid" id="A7E7R6"/>
<reference evidence="3" key="1">
    <citation type="journal article" date="2011" name="PLoS Genet.">
        <title>Genomic analysis of the necrotrophic fungal pathogens Sclerotinia sclerotiorum and Botrytis cinerea.</title>
        <authorList>
            <person name="Amselem J."/>
            <person name="Cuomo C.A."/>
            <person name="van Kan J.A."/>
            <person name="Viaud M."/>
            <person name="Benito E.P."/>
            <person name="Couloux A."/>
            <person name="Coutinho P.M."/>
            <person name="de Vries R.P."/>
            <person name="Dyer P.S."/>
            <person name="Fillinger S."/>
            <person name="Fournier E."/>
            <person name="Gout L."/>
            <person name="Hahn M."/>
            <person name="Kohn L."/>
            <person name="Lapalu N."/>
            <person name="Plummer K.M."/>
            <person name="Pradier J.M."/>
            <person name="Quevillon E."/>
            <person name="Sharon A."/>
            <person name="Simon A."/>
            <person name="ten Have A."/>
            <person name="Tudzynski B."/>
            <person name="Tudzynski P."/>
            <person name="Wincker P."/>
            <person name="Andrew M."/>
            <person name="Anthouard V."/>
            <person name="Beever R.E."/>
            <person name="Beffa R."/>
            <person name="Benoit I."/>
            <person name="Bouzid O."/>
            <person name="Brault B."/>
            <person name="Chen Z."/>
            <person name="Choquer M."/>
            <person name="Collemare J."/>
            <person name="Cotton P."/>
            <person name="Danchin E.G."/>
            <person name="Da Silva C."/>
            <person name="Gautier A."/>
            <person name="Giraud C."/>
            <person name="Giraud T."/>
            <person name="Gonzalez C."/>
            <person name="Grossetete S."/>
            <person name="Guldener U."/>
            <person name="Henrissat B."/>
            <person name="Howlett B.J."/>
            <person name="Kodira C."/>
            <person name="Kretschmer M."/>
            <person name="Lappartient A."/>
            <person name="Leroch M."/>
            <person name="Levis C."/>
            <person name="Mauceli E."/>
            <person name="Neuveglise C."/>
            <person name="Oeser B."/>
            <person name="Pearson M."/>
            <person name="Poulain J."/>
            <person name="Poussereau N."/>
            <person name="Quesneville H."/>
            <person name="Rascle C."/>
            <person name="Schumacher J."/>
            <person name="Segurens B."/>
            <person name="Sexton A."/>
            <person name="Silva E."/>
            <person name="Sirven C."/>
            <person name="Soanes D.M."/>
            <person name="Talbot N.J."/>
            <person name="Templeton M."/>
            <person name="Yandava C."/>
            <person name="Yarden O."/>
            <person name="Zeng Q."/>
            <person name="Rollins J.A."/>
            <person name="Lebrun M.H."/>
            <person name="Dickman M."/>
        </authorList>
    </citation>
    <scope>NUCLEOTIDE SEQUENCE [LARGE SCALE GENOMIC DNA]</scope>
    <source>
        <strain evidence="3">ATCC 18683 / 1980 / Ss-1</strain>
    </source>
</reference>